<dbReference type="Pfam" id="PF12728">
    <property type="entry name" value="HTH_17"/>
    <property type="match status" value="1"/>
</dbReference>
<gene>
    <name evidence="2" type="ORF">SAMN04487892_2401</name>
</gene>
<accession>A0A1H2WT52</accession>
<dbReference type="SUPFAM" id="SSF46955">
    <property type="entry name" value="Putative DNA-binding domain"/>
    <property type="match status" value="1"/>
</dbReference>
<dbReference type="Proteomes" id="UP000199592">
    <property type="component" value="Unassembled WGS sequence"/>
</dbReference>
<dbReference type="InterPro" id="IPR009061">
    <property type="entry name" value="DNA-bd_dom_put_sf"/>
</dbReference>
<dbReference type="NCBIfam" id="TIGR01764">
    <property type="entry name" value="excise"/>
    <property type="match status" value="1"/>
</dbReference>
<dbReference type="InterPro" id="IPR041657">
    <property type="entry name" value="HTH_17"/>
</dbReference>
<sequence>MEELENIKRPSKEEQSTAIESYNALETVLKEIKDKSPEIEIEETQDKIRIPLKALKLLAEILKAMGDGKPISIVPIAAEMTTQSAAEFLGCSRPHLVKLLEQGKIPFTKIGKHRRVRFEDISKYKNQMKKEQEALIIQMMKSDEESGLYDS</sequence>
<name>A0A1H2WT52_9FLAO</name>
<proteinExistence type="predicted"/>
<dbReference type="InterPro" id="IPR010093">
    <property type="entry name" value="SinI_DNA-bd"/>
</dbReference>
<dbReference type="EMBL" id="FNMY01000003">
    <property type="protein sequence ID" value="SDW83139.1"/>
    <property type="molecule type" value="Genomic_DNA"/>
</dbReference>
<organism evidence="2 3">
    <name type="scientific">Flagellimonas zhangzhouensis</name>
    <dbReference type="NCBI Taxonomy" id="1073328"/>
    <lineage>
        <taxon>Bacteria</taxon>
        <taxon>Pseudomonadati</taxon>
        <taxon>Bacteroidota</taxon>
        <taxon>Flavobacteriia</taxon>
        <taxon>Flavobacteriales</taxon>
        <taxon>Flavobacteriaceae</taxon>
        <taxon>Flagellimonas</taxon>
    </lineage>
</organism>
<protein>
    <submittedName>
        <fullName evidence="2">DNA binding domain-containing protein, excisionase family</fullName>
    </submittedName>
</protein>
<dbReference type="OrthoDB" id="26212at2"/>
<reference evidence="3" key="1">
    <citation type="submission" date="2016-10" db="EMBL/GenBank/DDBJ databases">
        <authorList>
            <person name="Varghese N."/>
            <person name="Submissions S."/>
        </authorList>
    </citation>
    <scope>NUCLEOTIDE SEQUENCE [LARGE SCALE GENOMIC DNA]</scope>
    <source>
        <strain evidence="3">DSM 25030</strain>
    </source>
</reference>
<evidence type="ECO:0000313" key="3">
    <source>
        <dbReference type="Proteomes" id="UP000199592"/>
    </source>
</evidence>
<dbReference type="RefSeq" id="WP_090293299.1">
    <property type="nucleotide sequence ID" value="NZ_FNKI01000001.1"/>
</dbReference>
<keyword evidence="3" id="KW-1185">Reference proteome</keyword>
<evidence type="ECO:0000313" key="2">
    <source>
        <dbReference type="EMBL" id="SDW83139.1"/>
    </source>
</evidence>
<evidence type="ECO:0000259" key="1">
    <source>
        <dbReference type="Pfam" id="PF12728"/>
    </source>
</evidence>
<dbReference type="GO" id="GO:0003677">
    <property type="term" value="F:DNA binding"/>
    <property type="evidence" value="ECO:0007669"/>
    <property type="project" value="InterPro"/>
</dbReference>
<dbReference type="STRING" id="1073328.SAMN05216294_1021"/>
<feature type="domain" description="Helix-turn-helix" evidence="1">
    <location>
        <begin position="80"/>
        <end position="127"/>
    </location>
</feature>
<dbReference type="AlphaFoldDB" id="A0A1H2WT52"/>